<feature type="transmembrane region" description="Helical" evidence="6">
    <location>
        <begin position="123"/>
        <end position="153"/>
    </location>
</feature>
<dbReference type="InterPro" id="IPR013525">
    <property type="entry name" value="ABC2_TM"/>
</dbReference>
<dbReference type="PIRSF" id="PIRSF006648">
    <property type="entry name" value="DrrB"/>
    <property type="match status" value="1"/>
</dbReference>
<evidence type="ECO:0000259" key="7">
    <source>
        <dbReference type="PROSITE" id="PS51012"/>
    </source>
</evidence>
<protein>
    <recommendedName>
        <fullName evidence="6">Transport permease protein</fullName>
    </recommendedName>
</protein>
<dbReference type="Pfam" id="PF01061">
    <property type="entry name" value="ABC2_membrane"/>
    <property type="match status" value="1"/>
</dbReference>
<comment type="similarity">
    <text evidence="6">Belongs to the ABC-2 integral membrane protein family.</text>
</comment>
<dbReference type="Proteomes" id="UP000254869">
    <property type="component" value="Unassembled WGS sequence"/>
</dbReference>
<keyword evidence="6" id="KW-0813">Transport</keyword>
<dbReference type="GO" id="GO:0046677">
    <property type="term" value="P:response to antibiotic"/>
    <property type="evidence" value="ECO:0007669"/>
    <property type="project" value="UniProtKB-KW"/>
</dbReference>
<evidence type="ECO:0000256" key="6">
    <source>
        <dbReference type="RuleBase" id="RU361157"/>
    </source>
</evidence>
<name>A0A370HQ71_9NOCA</name>
<dbReference type="RefSeq" id="WP_068001210.1">
    <property type="nucleotide sequence ID" value="NZ_QQBC01000015.1"/>
</dbReference>
<evidence type="ECO:0000256" key="4">
    <source>
        <dbReference type="ARBA" id="ARBA00023136"/>
    </source>
</evidence>
<keyword evidence="4 6" id="KW-0472">Membrane</keyword>
<reference evidence="8 9" key="1">
    <citation type="submission" date="2018-07" db="EMBL/GenBank/DDBJ databases">
        <title>Genomic Encyclopedia of Type Strains, Phase IV (KMG-IV): sequencing the most valuable type-strain genomes for metagenomic binning, comparative biology and taxonomic classification.</title>
        <authorList>
            <person name="Goeker M."/>
        </authorList>
    </citation>
    <scope>NUCLEOTIDE SEQUENCE [LARGE SCALE GENOMIC DNA]</scope>
    <source>
        <strain evidence="8 9">DSM 44290</strain>
    </source>
</reference>
<keyword evidence="6" id="KW-1003">Cell membrane</keyword>
<comment type="caution">
    <text evidence="8">The sequence shown here is derived from an EMBL/GenBank/DDBJ whole genome shotgun (WGS) entry which is preliminary data.</text>
</comment>
<dbReference type="InterPro" id="IPR047817">
    <property type="entry name" value="ABC2_TM_bact-type"/>
</dbReference>
<feature type="domain" description="ABC transmembrane type-2" evidence="7">
    <location>
        <begin position="48"/>
        <end position="274"/>
    </location>
</feature>
<evidence type="ECO:0000313" key="9">
    <source>
        <dbReference type="Proteomes" id="UP000254869"/>
    </source>
</evidence>
<dbReference type="PANTHER" id="PTHR43229">
    <property type="entry name" value="NODULATION PROTEIN J"/>
    <property type="match status" value="1"/>
</dbReference>
<feature type="transmembrane region" description="Helical" evidence="6">
    <location>
        <begin position="197"/>
        <end position="220"/>
    </location>
</feature>
<feature type="transmembrane region" description="Helical" evidence="6">
    <location>
        <begin position="249"/>
        <end position="271"/>
    </location>
</feature>
<keyword evidence="3 6" id="KW-1133">Transmembrane helix</keyword>
<dbReference type="GO" id="GO:0140359">
    <property type="term" value="F:ABC-type transporter activity"/>
    <property type="evidence" value="ECO:0007669"/>
    <property type="project" value="InterPro"/>
</dbReference>
<dbReference type="AlphaFoldDB" id="A0A370HQ71"/>
<evidence type="ECO:0000256" key="5">
    <source>
        <dbReference type="ARBA" id="ARBA00023251"/>
    </source>
</evidence>
<keyword evidence="9" id="KW-1185">Reference proteome</keyword>
<gene>
    <name evidence="8" type="ORF">DFR76_11553</name>
</gene>
<evidence type="ECO:0000256" key="1">
    <source>
        <dbReference type="ARBA" id="ARBA00004141"/>
    </source>
</evidence>
<dbReference type="EMBL" id="QQBC01000015">
    <property type="protein sequence ID" value="RDI60425.1"/>
    <property type="molecule type" value="Genomic_DNA"/>
</dbReference>
<organism evidence="8 9">
    <name type="scientific">Nocardia pseudobrasiliensis</name>
    <dbReference type="NCBI Taxonomy" id="45979"/>
    <lineage>
        <taxon>Bacteria</taxon>
        <taxon>Bacillati</taxon>
        <taxon>Actinomycetota</taxon>
        <taxon>Actinomycetes</taxon>
        <taxon>Mycobacteriales</taxon>
        <taxon>Nocardiaceae</taxon>
        <taxon>Nocardia</taxon>
    </lineage>
</organism>
<feature type="transmembrane region" description="Helical" evidence="6">
    <location>
        <begin position="78"/>
        <end position="103"/>
    </location>
</feature>
<accession>A0A370HQ71</accession>
<keyword evidence="5" id="KW-0046">Antibiotic resistance</keyword>
<keyword evidence="2 6" id="KW-0812">Transmembrane</keyword>
<dbReference type="InterPro" id="IPR000412">
    <property type="entry name" value="ABC_2_transport"/>
</dbReference>
<dbReference type="STRING" id="1210086.GCA_001613105_04626"/>
<comment type="subcellular location">
    <subcellularLocation>
        <location evidence="6">Cell membrane</location>
        <topology evidence="6">Multi-pass membrane protein</topology>
    </subcellularLocation>
    <subcellularLocation>
        <location evidence="1">Membrane</location>
        <topology evidence="1">Multi-pass membrane protein</topology>
    </subcellularLocation>
</comment>
<sequence>MATVTMDPPRAQRIDRRPRVTRIGPATAVRQSLIMALRGLLTFKRSPQLLYDAALLPIVGPVLFGNIFGTAIAGSVHAYLPTLIPGVLVQIVLTASVATGVQLCEDIRSGVQDRFAAMPMARLAPIIGALTAGVTRYAIAATTVLIVGFAMGYRPAHPLGLIASAVLVVFVTAALSWIFAAVGVTMSKPTAVQGMSALILMLFTFASNALVPTAAMPNWLRHVSDVNPVSHLVSAVRALADDGRFGADAVWSVLGALVVLVIFAPVTTRALRPR</sequence>
<evidence type="ECO:0000256" key="3">
    <source>
        <dbReference type="ARBA" id="ARBA00022989"/>
    </source>
</evidence>
<dbReference type="GO" id="GO:0043190">
    <property type="term" value="C:ATP-binding cassette (ABC) transporter complex"/>
    <property type="evidence" value="ECO:0007669"/>
    <property type="project" value="InterPro"/>
</dbReference>
<proteinExistence type="inferred from homology"/>
<evidence type="ECO:0000313" key="8">
    <source>
        <dbReference type="EMBL" id="RDI60425.1"/>
    </source>
</evidence>
<feature type="transmembrane region" description="Helical" evidence="6">
    <location>
        <begin position="159"/>
        <end position="185"/>
    </location>
</feature>
<dbReference type="PANTHER" id="PTHR43229:SF2">
    <property type="entry name" value="NODULATION PROTEIN J"/>
    <property type="match status" value="1"/>
</dbReference>
<evidence type="ECO:0000256" key="2">
    <source>
        <dbReference type="ARBA" id="ARBA00022692"/>
    </source>
</evidence>
<dbReference type="InterPro" id="IPR051784">
    <property type="entry name" value="Nod_factor_ABC_transporter"/>
</dbReference>
<feature type="transmembrane region" description="Helical" evidence="6">
    <location>
        <begin position="49"/>
        <end position="72"/>
    </location>
</feature>
<dbReference type="PROSITE" id="PS51012">
    <property type="entry name" value="ABC_TM2"/>
    <property type="match status" value="1"/>
</dbReference>